<evidence type="ECO:0000256" key="3">
    <source>
        <dbReference type="ARBA" id="ARBA00022679"/>
    </source>
</evidence>
<dbReference type="GO" id="GO:0032259">
    <property type="term" value="P:methylation"/>
    <property type="evidence" value="ECO:0007669"/>
    <property type="project" value="UniProtKB-KW"/>
</dbReference>
<dbReference type="RefSeq" id="WP_175440415.1">
    <property type="nucleotide sequence ID" value="NZ_BMMJ01000006.1"/>
</dbReference>
<dbReference type="AlphaFoldDB" id="A0A1C6U0H4"/>
<dbReference type="Gene3D" id="3.40.50.150">
    <property type="entry name" value="Vaccinia Virus protein VP39"/>
    <property type="match status" value="1"/>
</dbReference>
<evidence type="ECO:0000256" key="1">
    <source>
        <dbReference type="ARBA" id="ARBA00008361"/>
    </source>
</evidence>
<evidence type="ECO:0000256" key="2">
    <source>
        <dbReference type="ARBA" id="ARBA00022603"/>
    </source>
</evidence>
<name>A0A1C6U0H4_9ACTN</name>
<dbReference type="InterPro" id="IPR013216">
    <property type="entry name" value="Methyltransf_11"/>
</dbReference>
<accession>A0A1C6U0H4</accession>
<comment type="similarity">
    <text evidence="1">Belongs to the methyltransferase superfamily.</text>
</comment>
<proteinExistence type="inferred from homology"/>
<dbReference type="InterPro" id="IPR051052">
    <property type="entry name" value="Diverse_substrate_MTase"/>
</dbReference>
<evidence type="ECO:0000313" key="5">
    <source>
        <dbReference type="EMBL" id="SCL47544.1"/>
    </source>
</evidence>
<dbReference type="InterPro" id="IPR029063">
    <property type="entry name" value="SAM-dependent_MTases_sf"/>
</dbReference>
<dbReference type="Pfam" id="PF08241">
    <property type="entry name" value="Methyltransf_11"/>
    <property type="match status" value="1"/>
</dbReference>
<dbReference type="EMBL" id="FMIA01000002">
    <property type="protein sequence ID" value="SCL47544.1"/>
    <property type="molecule type" value="Genomic_DNA"/>
</dbReference>
<reference evidence="5 6" key="1">
    <citation type="submission" date="2016-06" db="EMBL/GenBank/DDBJ databases">
        <authorList>
            <person name="Kjaerup R.B."/>
            <person name="Dalgaard T.S."/>
            <person name="Juul-Madsen H.R."/>
        </authorList>
    </citation>
    <scope>NUCLEOTIDE SEQUENCE [LARGE SCALE GENOMIC DNA]</scope>
    <source>
        <strain evidence="5 6">DSM 45577</strain>
    </source>
</reference>
<organism evidence="5 6">
    <name type="scientific">Micromonospora yangpuensis</name>
    <dbReference type="NCBI Taxonomy" id="683228"/>
    <lineage>
        <taxon>Bacteria</taxon>
        <taxon>Bacillati</taxon>
        <taxon>Actinomycetota</taxon>
        <taxon>Actinomycetes</taxon>
        <taxon>Micromonosporales</taxon>
        <taxon>Micromonosporaceae</taxon>
        <taxon>Micromonospora</taxon>
    </lineage>
</organism>
<dbReference type="PANTHER" id="PTHR44942">
    <property type="entry name" value="METHYLTRANSF_11 DOMAIN-CONTAINING PROTEIN"/>
    <property type="match status" value="1"/>
</dbReference>
<dbReference type="Proteomes" id="UP000198937">
    <property type="component" value="Unassembled WGS sequence"/>
</dbReference>
<dbReference type="PANTHER" id="PTHR44942:SF4">
    <property type="entry name" value="METHYLTRANSFERASE TYPE 11 DOMAIN-CONTAINING PROTEIN"/>
    <property type="match status" value="1"/>
</dbReference>
<keyword evidence="3 5" id="KW-0808">Transferase</keyword>
<sequence>MIDGRPWFRFMDRLYSPLPVHDLDPSMVAELCELRLEFMDELIDETIYAKVAHQLREAAAERIAAADAGPVVLDFGTGDGRFSRTLATRLPNAHVLGCDISFASLRRSRPKGRVFQISTDGDIPIGNSRMDLTVACFVLHFTLPVRAFEELHRITRGGGHLVVNTYGPGGVRSRESVERTGWKVVGERDVPDIAGHRILAFQKRPG</sequence>
<dbReference type="SUPFAM" id="SSF53335">
    <property type="entry name" value="S-adenosyl-L-methionine-dependent methyltransferases"/>
    <property type="match status" value="1"/>
</dbReference>
<dbReference type="STRING" id="683228.GA0070617_0614"/>
<evidence type="ECO:0000313" key="6">
    <source>
        <dbReference type="Proteomes" id="UP000198937"/>
    </source>
</evidence>
<dbReference type="GO" id="GO:0008757">
    <property type="term" value="F:S-adenosylmethionine-dependent methyltransferase activity"/>
    <property type="evidence" value="ECO:0007669"/>
    <property type="project" value="InterPro"/>
</dbReference>
<gene>
    <name evidence="5" type="ORF">GA0070617_0614</name>
</gene>
<keyword evidence="6" id="KW-1185">Reference proteome</keyword>
<protein>
    <submittedName>
        <fullName evidence="5">Methyltransferase domain-containing protein</fullName>
    </submittedName>
</protein>
<evidence type="ECO:0000259" key="4">
    <source>
        <dbReference type="Pfam" id="PF08241"/>
    </source>
</evidence>
<feature type="domain" description="Methyltransferase type 11" evidence="4">
    <location>
        <begin position="73"/>
        <end position="163"/>
    </location>
</feature>
<dbReference type="CDD" id="cd02440">
    <property type="entry name" value="AdoMet_MTases"/>
    <property type="match status" value="1"/>
</dbReference>
<keyword evidence="2 5" id="KW-0489">Methyltransferase</keyword>